<dbReference type="Pfam" id="PF19496">
    <property type="entry name" value="DUF6031"/>
    <property type="match status" value="1"/>
</dbReference>
<gene>
    <name evidence="1" type="ORF">WM40_23605</name>
</gene>
<comment type="caution">
    <text evidence="1">The sequence shown here is derived from an EMBL/GenBank/DDBJ whole genome shotgun (WGS) entry which is preliminary data.</text>
</comment>
<dbReference type="Proteomes" id="UP000033618">
    <property type="component" value="Unassembled WGS sequence"/>
</dbReference>
<organism evidence="1 2">
    <name type="scientific">Robbsia andropogonis</name>
    <dbReference type="NCBI Taxonomy" id="28092"/>
    <lineage>
        <taxon>Bacteria</taxon>
        <taxon>Pseudomonadati</taxon>
        <taxon>Pseudomonadota</taxon>
        <taxon>Betaproteobacteria</taxon>
        <taxon>Burkholderiales</taxon>
        <taxon>Burkholderiaceae</taxon>
        <taxon>Robbsia</taxon>
    </lineage>
</organism>
<dbReference type="OrthoDB" id="6919222at2"/>
<proteinExistence type="predicted"/>
<name>A0A0F5JU49_9BURK</name>
<dbReference type="PATRIC" id="fig|28092.6.peg.5555"/>
<keyword evidence="2" id="KW-1185">Reference proteome</keyword>
<dbReference type="STRING" id="28092.WM40_23605"/>
<dbReference type="AlphaFoldDB" id="A0A0F5JU49"/>
<dbReference type="InterPro" id="IPR046072">
    <property type="entry name" value="DUF6031"/>
</dbReference>
<evidence type="ECO:0000313" key="2">
    <source>
        <dbReference type="Proteomes" id="UP000033618"/>
    </source>
</evidence>
<reference evidence="1 2" key="1">
    <citation type="submission" date="2015-03" db="EMBL/GenBank/DDBJ databases">
        <title>Draft Genome Sequence of Burkholderia andropogonis type strain ICMP2807, isolated from Sorghum bicolor.</title>
        <authorList>
            <person name="Lopes-Santos L."/>
            <person name="Castro D.B."/>
            <person name="Ottoboni L.M."/>
            <person name="Park D."/>
            <person name="Weirc B.S."/>
            <person name="Destefano S.A."/>
        </authorList>
    </citation>
    <scope>NUCLEOTIDE SEQUENCE [LARGE SCALE GENOMIC DNA]</scope>
    <source>
        <strain evidence="1 2">ICMP2807</strain>
    </source>
</reference>
<evidence type="ECO:0000313" key="1">
    <source>
        <dbReference type="EMBL" id="KKB61371.1"/>
    </source>
</evidence>
<protein>
    <submittedName>
        <fullName evidence="1">Uncharacterized protein</fullName>
    </submittedName>
</protein>
<accession>A0A0F5JU49</accession>
<sequence>MISALNATPPCRWFPRLSTGHVHDGAMHAETLASVSWMLMTELQSYIEDLEGAANSLEVVNVLRIKLAELLVDIDCRLAGAAPPDELHQFPLFAEYGVAEVTTSACDNPARWIGIGQQSGELAQHIDAAALIDLFNGLLAAFPGELFNPLLPDTQGQVLRTLRNWDKLCRLAGRDAAFLAPLMRSL</sequence>
<dbReference type="EMBL" id="LAQU01000047">
    <property type="protein sequence ID" value="KKB61371.1"/>
    <property type="molecule type" value="Genomic_DNA"/>
</dbReference>